<evidence type="ECO:0000256" key="3">
    <source>
        <dbReference type="SAM" id="SignalP"/>
    </source>
</evidence>
<evidence type="ECO:0000256" key="2">
    <source>
        <dbReference type="SAM" id="Phobius"/>
    </source>
</evidence>
<dbReference type="OrthoDB" id="2757832at2759"/>
<reference evidence="4 5" key="1">
    <citation type="submission" date="2016-07" db="EMBL/GenBank/DDBJ databases">
        <title>Draft genome of the white-rot fungus Obba rivulosa 3A-2.</title>
        <authorList>
            <consortium name="DOE Joint Genome Institute"/>
            <person name="Miettinen O."/>
            <person name="Riley R."/>
            <person name="Acob R."/>
            <person name="Barry K."/>
            <person name="Cullen D."/>
            <person name="De Vries R."/>
            <person name="Hainaut M."/>
            <person name="Hatakka A."/>
            <person name="Henrissat B."/>
            <person name="Hilden K."/>
            <person name="Kuo R."/>
            <person name="Labutti K."/>
            <person name="Lipzen A."/>
            <person name="Makela M.R."/>
            <person name="Sandor L."/>
            <person name="Spatafora J.W."/>
            <person name="Grigoriev I.V."/>
            <person name="Hibbett D.S."/>
        </authorList>
    </citation>
    <scope>NUCLEOTIDE SEQUENCE [LARGE SCALE GENOMIC DNA]</scope>
    <source>
        <strain evidence="4 5">3A-2</strain>
    </source>
</reference>
<keyword evidence="5" id="KW-1185">Reference proteome</keyword>
<keyword evidence="2" id="KW-0472">Membrane</keyword>
<gene>
    <name evidence="4" type="ORF">OBBRIDRAFT_802010</name>
</gene>
<keyword evidence="3" id="KW-0732">Signal</keyword>
<feature type="transmembrane region" description="Helical" evidence="2">
    <location>
        <begin position="195"/>
        <end position="216"/>
    </location>
</feature>
<accession>A0A8E2J2H7</accession>
<evidence type="ECO:0000256" key="1">
    <source>
        <dbReference type="SAM" id="MobiDB-lite"/>
    </source>
</evidence>
<dbReference type="AlphaFoldDB" id="A0A8E2J2H7"/>
<sequence length="340" mass="36304">MLSIVSGALIILLNISFAFGEVLIVDDTDPRIVYTGPWARISNHTAANNTQGFNNTLTLCKNATGDCQASFSFVGTQIAVYGARGPPGVWLENSTYSVDNGPVSAWVRDDNIPAIDYNVSFYSSAALQDATHSLQVTNHGEWFFLDRLQVTVPDLSSPNSVAGTPTSSPGGPPPATQSAGTASGSSPSTESLSKGALVGIVIGAVIASACISLAIWRLWRRRTRRNGPSDPTWRAEPFLREDDSQPYGSTVLSGTPTAAIGVNVVSESYEPTNTGETARDTSSLLQNHRSTTEKRAGAQLRLNGKTSRVTQEMRERAPTSNPDSHIDDSMSLPPAYTEQE</sequence>
<evidence type="ECO:0000313" key="5">
    <source>
        <dbReference type="Proteomes" id="UP000250043"/>
    </source>
</evidence>
<dbReference type="EMBL" id="KV722357">
    <property type="protein sequence ID" value="OCH93248.1"/>
    <property type="molecule type" value="Genomic_DNA"/>
</dbReference>
<protein>
    <submittedName>
        <fullName evidence="4">Uncharacterized protein</fullName>
    </submittedName>
</protein>
<feature type="compositionally biased region" description="Polar residues" evidence="1">
    <location>
        <begin position="270"/>
        <end position="289"/>
    </location>
</feature>
<feature type="chain" id="PRO_5035001743" evidence="3">
    <location>
        <begin position="21"/>
        <end position="340"/>
    </location>
</feature>
<feature type="compositionally biased region" description="Low complexity" evidence="1">
    <location>
        <begin position="176"/>
        <end position="190"/>
    </location>
</feature>
<proteinExistence type="predicted"/>
<dbReference type="Gene3D" id="2.60.120.260">
    <property type="entry name" value="Galactose-binding domain-like"/>
    <property type="match status" value="1"/>
</dbReference>
<dbReference type="Proteomes" id="UP000250043">
    <property type="component" value="Unassembled WGS sequence"/>
</dbReference>
<feature type="region of interest" description="Disordered" evidence="1">
    <location>
        <begin position="225"/>
        <end position="254"/>
    </location>
</feature>
<evidence type="ECO:0000313" key="4">
    <source>
        <dbReference type="EMBL" id="OCH93248.1"/>
    </source>
</evidence>
<feature type="region of interest" description="Disordered" evidence="1">
    <location>
        <begin position="156"/>
        <end position="190"/>
    </location>
</feature>
<keyword evidence="2" id="KW-1133">Transmembrane helix</keyword>
<name>A0A8E2J2H7_9APHY</name>
<feature type="region of interest" description="Disordered" evidence="1">
    <location>
        <begin position="270"/>
        <end position="340"/>
    </location>
</feature>
<organism evidence="4 5">
    <name type="scientific">Obba rivulosa</name>
    <dbReference type="NCBI Taxonomy" id="1052685"/>
    <lineage>
        <taxon>Eukaryota</taxon>
        <taxon>Fungi</taxon>
        <taxon>Dikarya</taxon>
        <taxon>Basidiomycota</taxon>
        <taxon>Agaricomycotina</taxon>
        <taxon>Agaricomycetes</taxon>
        <taxon>Polyporales</taxon>
        <taxon>Gelatoporiaceae</taxon>
        <taxon>Obba</taxon>
    </lineage>
</organism>
<feature type="signal peptide" evidence="3">
    <location>
        <begin position="1"/>
        <end position="20"/>
    </location>
</feature>
<keyword evidence="2" id="KW-0812">Transmembrane</keyword>